<sequence>MSDIIKTFTLSVEELEKNYEILDMDSKTSVKSFEGVVLELLAKLKRSQDKEGNEDLEDDLEDLIYRVILILGQLDLLEI</sequence>
<proteinExistence type="predicted"/>
<dbReference type="Proteomes" id="UP000057981">
    <property type="component" value="Chromosome"/>
</dbReference>
<dbReference type="AlphaFoldDB" id="A0A0P0CRV6"/>
<gene>
    <name evidence="1" type="ORF">APS56_10770</name>
</gene>
<dbReference type="RefSeq" id="WP_054727965.1">
    <property type="nucleotide sequence ID" value="NZ_CP012898.1"/>
</dbReference>
<accession>A0A0P0CRV6</accession>
<keyword evidence="2" id="KW-1185">Reference proteome</keyword>
<protein>
    <submittedName>
        <fullName evidence="1">Uncharacterized protein</fullName>
    </submittedName>
</protein>
<reference evidence="1 2" key="1">
    <citation type="submission" date="2015-10" db="EMBL/GenBank/DDBJ databases">
        <authorList>
            <person name="Gilbert D.G."/>
        </authorList>
    </citation>
    <scope>NUCLEOTIDE SEQUENCE [LARGE SCALE GENOMIC DNA]</scope>
    <source>
        <strain evidence="2">HZ-22</strain>
    </source>
</reference>
<dbReference type="STRING" id="1736674.APS56_10770"/>
<evidence type="ECO:0000313" key="2">
    <source>
        <dbReference type="Proteomes" id="UP000057981"/>
    </source>
</evidence>
<organism evidence="1 2">
    <name type="scientific">Pseudalgibacter alginicilyticus</name>
    <dbReference type="NCBI Taxonomy" id="1736674"/>
    <lineage>
        <taxon>Bacteria</taxon>
        <taxon>Pseudomonadati</taxon>
        <taxon>Bacteroidota</taxon>
        <taxon>Flavobacteriia</taxon>
        <taxon>Flavobacteriales</taxon>
        <taxon>Flavobacteriaceae</taxon>
        <taxon>Pseudalgibacter</taxon>
    </lineage>
</organism>
<dbReference type="KEGG" id="ahz:APS56_10770"/>
<evidence type="ECO:0000313" key="1">
    <source>
        <dbReference type="EMBL" id="ALJ05575.1"/>
    </source>
</evidence>
<name>A0A0P0CRV6_9FLAO</name>
<dbReference type="EMBL" id="CP012898">
    <property type="protein sequence ID" value="ALJ05575.1"/>
    <property type="molecule type" value="Genomic_DNA"/>
</dbReference>